<evidence type="ECO:0000259" key="1">
    <source>
        <dbReference type="Pfam" id="PF25547"/>
    </source>
</evidence>
<dbReference type="Pfam" id="PF25547">
    <property type="entry name" value="WXG100_2"/>
    <property type="match status" value="1"/>
</dbReference>
<dbReference type="InterPro" id="IPR036689">
    <property type="entry name" value="ESAT-6-like_sf"/>
</dbReference>
<reference evidence="2 3" key="1">
    <citation type="submission" date="2021-05" db="EMBL/GenBank/DDBJ databases">
        <title>Kineosporia and Streptomyces sp. nov. two new marine actinobacteria isolated from Coral.</title>
        <authorList>
            <person name="Buangrab K."/>
            <person name="Sutthacheep M."/>
            <person name="Yeemin T."/>
            <person name="Harunari E."/>
            <person name="Igarashi Y."/>
            <person name="Kanchanasin P."/>
            <person name="Tanasupawat S."/>
            <person name="Phongsopitanun W."/>
        </authorList>
    </citation>
    <scope>NUCLEOTIDE SEQUENCE [LARGE SCALE GENOMIC DNA]</scope>
    <source>
        <strain evidence="2 3">J2-2</strain>
    </source>
</reference>
<accession>A0ABS5TKJ5</accession>
<name>A0ABS5TKJ5_9ACTN</name>
<proteinExistence type="predicted"/>
<dbReference type="InterPro" id="IPR057746">
    <property type="entry name" value="CpnT-like_N"/>
</dbReference>
<dbReference type="Proteomes" id="UP001197247">
    <property type="component" value="Unassembled WGS sequence"/>
</dbReference>
<comment type="caution">
    <text evidence="2">The sequence shown here is derived from an EMBL/GenBank/DDBJ whole genome shotgun (WGS) entry which is preliminary data.</text>
</comment>
<sequence length="93" mass="10030">MDGLDPALEWVWDALVLATSWQQWPDGDPGAWRELGDAWGELASTIEEAFQGLGADATNVAMTWGGDAGEAFVRRWGEFVGADGLRGCPVVHL</sequence>
<evidence type="ECO:0000313" key="2">
    <source>
        <dbReference type="EMBL" id="MBT0771620.1"/>
    </source>
</evidence>
<organism evidence="2 3">
    <name type="scientific">Kineosporia corallincola</name>
    <dbReference type="NCBI Taxonomy" id="2835133"/>
    <lineage>
        <taxon>Bacteria</taxon>
        <taxon>Bacillati</taxon>
        <taxon>Actinomycetota</taxon>
        <taxon>Actinomycetes</taxon>
        <taxon>Kineosporiales</taxon>
        <taxon>Kineosporiaceae</taxon>
        <taxon>Kineosporia</taxon>
    </lineage>
</organism>
<dbReference type="RefSeq" id="WP_214157985.1">
    <property type="nucleotide sequence ID" value="NZ_JAHBAY010000009.1"/>
</dbReference>
<dbReference type="SUPFAM" id="SSF140453">
    <property type="entry name" value="EsxAB dimer-like"/>
    <property type="match status" value="1"/>
</dbReference>
<gene>
    <name evidence="2" type="ORF">KIH74_21960</name>
</gene>
<dbReference type="Gene3D" id="1.10.287.1060">
    <property type="entry name" value="ESAT-6-like"/>
    <property type="match status" value="1"/>
</dbReference>
<evidence type="ECO:0000313" key="3">
    <source>
        <dbReference type="Proteomes" id="UP001197247"/>
    </source>
</evidence>
<dbReference type="EMBL" id="JAHBAY010000009">
    <property type="protein sequence ID" value="MBT0771620.1"/>
    <property type="molecule type" value="Genomic_DNA"/>
</dbReference>
<keyword evidence="3" id="KW-1185">Reference proteome</keyword>
<protein>
    <recommendedName>
        <fullName evidence="1">Outer membrane channel protein CpnT-like N-terminal domain-containing protein</fullName>
    </recommendedName>
</protein>
<feature type="domain" description="Outer membrane channel protein CpnT-like N-terminal" evidence="1">
    <location>
        <begin position="9"/>
        <end position="84"/>
    </location>
</feature>